<organism evidence="2 3">
    <name type="scientific">Thiothrix unzii</name>
    <dbReference type="NCBI Taxonomy" id="111769"/>
    <lineage>
        <taxon>Bacteria</taxon>
        <taxon>Pseudomonadati</taxon>
        <taxon>Pseudomonadota</taxon>
        <taxon>Gammaproteobacteria</taxon>
        <taxon>Thiotrichales</taxon>
        <taxon>Thiotrichaceae</taxon>
        <taxon>Thiothrix</taxon>
    </lineage>
</organism>
<name>A0A975F9C0_9GAMM</name>
<evidence type="ECO:0000313" key="3">
    <source>
        <dbReference type="Proteomes" id="UP000672009"/>
    </source>
</evidence>
<keyword evidence="1" id="KW-1133">Transmembrane helix</keyword>
<keyword evidence="3" id="KW-1185">Reference proteome</keyword>
<protein>
    <submittedName>
        <fullName evidence="2">Uncharacterized protein</fullName>
    </submittedName>
</protein>
<dbReference type="EMBL" id="CP072793">
    <property type="protein sequence ID" value="QTR52800.1"/>
    <property type="molecule type" value="Genomic_DNA"/>
</dbReference>
<accession>A0A975F9C0</accession>
<sequence length="63" mass="7080">MLDMDTMINFLLGLAIIGVPAFVFYRLGMQVGVDKGVRRQLVRELMANGILEEADMSIRGTRH</sequence>
<evidence type="ECO:0000313" key="2">
    <source>
        <dbReference type="EMBL" id="QTR52800.1"/>
    </source>
</evidence>
<dbReference type="AlphaFoldDB" id="A0A975F9C0"/>
<dbReference type="Proteomes" id="UP000672009">
    <property type="component" value="Chromosome"/>
</dbReference>
<dbReference type="KEGG" id="tun:J9260_13970"/>
<keyword evidence="1" id="KW-0472">Membrane</keyword>
<reference evidence="2" key="1">
    <citation type="submission" date="2021-04" db="EMBL/GenBank/DDBJ databases">
        <title>Genomics, taxonomy and metabolism of representatives of sulfur bacteria of the genus Thiothrix: Thiothrix fructosivorans QT, Thiothrix unzii A1T and three new species, Thiothrix subterranea sp. nov., Thiothrix litoralis sp. nov. and 'Candidatus Thiothrix anitrata' sp. nov.</title>
        <authorList>
            <person name="Ravin N.V."/>
            <person name="Smolyakov D."/>
            <person name="Rudenko T.S."/>
            <person name="Mardanov A.V."/>
            <person name="Beletsky A.V."/>
            <person name="Markov N.D."/>
            <person name="Fomenkov A.I."/>
            <person name="Roberts R.J."/>
            <person name="Karnachuk O.V."/>
            <person name="Novikov A."/>
            <person name="Grabovich M.Y."/>
        </authorList>
    </citation>
    <scope>NUCLEOTIDE SEQUENCE</scope>
    <source>
        <strain evidence="2">A1</strain>
    </source>
</reference>
<evidence type="ECO:0000256" key="1">
    <source>
        <dbReference type="SAM" id="Phobius"/>
    </source>
</evidence>
<gene>
    <name evidence="2" type="ORF">J9260_13970</name>
</gene>
<keyword evidence="1" id="KW-0812">Transmembrane</keyword>
<feature type="transmembrane region" description="Helical" evidence="1">
    <location>
        <begin position="6"/>
        <end position="25"/>
    </location>
</feature>
<proteinExistence type="predicted"/>